<comment type="subunit">
    <text evidence="3">Homodimer.</text>
</comment>
<keyword evidence="5" id="KW-0289">Folate biosynthesis</keyword>
<dbReference type="Proteomes" id="UP000325372">
    <property type="component" value="Unassembled WGS sequence"/>
</dbReference>
<keyword evidence="6 11" id="KW-0456">Lyase</keyword>
<dbReference type="Pfam" id="PF01063">
    <property type="entry name" value="Aminotran_4"/>
    <property type="match status" value="1"/>
</dbReference>
<keyword evidence="4" id="KW-0663">Pyridoxal phosphate</keyword>
<evidence type="ECO:0000256" key="7">
    <source>
        <dbReference type="ARBA" id="ARBA00035633"/>
    </source>
</evidence>
<evidence type="ECO:0000256" key="9">
    <source>
        <dbReference type="ARBA" id="ARBA00049529"/>
    </source>
</evidence>
<dbReference type="Gene3D" id="3.20.10.10">
    <property type="entry name" value="D-amino Acid Aminotransferase, subunit A, domain 2"/>
    <property type="match status" value="1"/>
</dbReference>
<dbReference type="EMBL" id="VYXP01000004">
    <property type="protein sequence ID" value="KAA9132010.1"/>
    <property type="molecule type" value="Genomic_DNA"/>
</dbReference>
<evidence type="ECO:0000256" key="3">
    <source>
        <dbReference type="ARBA" id="ARBA00011738"/>
    </source>
</evidence>
<dbReference type="InterPro" id="IPR050571">
    <property type="entry name" value="Class-IV_PLP-Dep_Aminotrnsfr"/>
</dbReference>
<comment type="caution">
    <text evidence="11">The sequence shown here is derived from an EMBL/GenBank/DDBJ whole genome shotgun (WGS) entry which is preliminary data.</text>
</comment>
<dbReference type="EC" id="4.1.3.38" evidence="8 10"/>
<comment type="catalytic activity">
    <reaction evidence="9">
        <text>4-amino-4-deoxychorismate = 4-aminobenzoate + pyruvate + H(+)</text>
        <dbReference type="Rhea" id="RHEA:16201"/>
        <dbReference type="ChEBI" id="CHEBI:15361"/>
        <dbReference type="ChEBI" id="CHEBI:15378"/>
        <dbReference type="ChEBI" id="CHEBI:17836"/>
        <dbReference type="ChEBI" id="CHEBI:58406"/>
        <dbReference type="EC" id="4.1.3.38"/>
    </reaction>
</comment>
<name>A0A5N0TAP6_9GAMM</name>
<dbReference type="AlphaFoldDB" id="A0A5N0TAP6"/>
<evidence type="ECO:0000256" key="1">
    <source>
        <dbReference type="ARBA" id="ARBA00001933"/>
    </source>
</evidence>
<dbReference type="PANTHER" id="PTHR42743">
    <property type="entry name" value="AMINO-ACID AMINOTRANSFERASE"/>
    <property type="match status" value="1"/>
</dbReference>
<evidence type="ECO:0000256" key="8">
    <source>
        <dbReference type="ARBA" id="ARBA00035676"/>
    </source>
</evidence>
<comment type="similarity">
    <text evidence="2">Belongs to the class-IV pyridoxal-phosphate-dependent aminotransferase family.</text>
</comment>
<evidence type="ECO:0000256" key="5">
    <source>
        <dbReference type="ARBA" id="ARBA00022909"/>
    </source>
</evidence>
<evidence type="ECO:0000313" key="12">
    <source>
        <dbReference type="Proteomes" id="UP000325372"/>
    </source>
</evidence>
<gene>
    <name evidence="11" type="primary">pabC</name>
    <name evidence="11" type="ORF">F3N42_07520</name>
</gene>
<dbReference type="InterPro" id="IPR017824">
    <property type="entry name" value="Aminodeoxychorismate_lyase_IV"/>
</dbReference>
<evidence type="ECO:0000256" key="4">
    <source>
        <dbReference type="ARBA" id="ARBA00022898"/>
    </source>
</evidence>
<dbReference type="GO" id="GO:0046656">
    <property type="term" value="P:folic acid biosynthetic process"/>
    <property type="evidence" value="ECO:0007669"/>
    <property type="project" value="UniProtKB-KW"/>
</dbReference>
<dbReference type="RefSeq" id="WP_150863800.1">
    <property type="nucleotide sequence ID" value="NZ_VYXP01000004.1"/>
</dbReference>
<evidence type="ECO:0000313" key="11">
    <source>
        <dbReference type="EMBL" id="KAA9132010.1"/>
    </source>
</evidence>
<evidence type="ECO:0000256" key="2">
    <source>
        <dbReference type="ARBA" id="ARBA00009320"/>
    </source>
</evidence>
<dbReference type="GO" id="GO:0005829">
    <property type="term" value="C:cytosol"/>
    <property type="evidence" value="ECO:0007669"/>
    <property type="project" value="TreeGrafter"/>
</dbReference>
<comment type="cofactor">
    <cofactor evidence="1">
        <name>pyridoxal 5'-phosphate</name>
        <dbReference type="ChEBI" id="CHEBI:597326"/>
    </cofactor>
</comment>
<dbReference type="GO" id="GO:0030170">
    <property type="term" value="F:pyridoxal phosphate binding"/>
    <property type="evidence" value="ECO:0007669"/>
    <property type="project" value="InterPro"/>
</dbReference>
<dbReference type="InterPro" id="IPR043132">
    <property type="entry name" value="BCAT-like_C"/>
</dbReference>
<proteinExistence type="inferred from homology"/>
<protein>
    <recommendedName>
        <fullName evidence="8 10">Aminodeoxychorismate lyase</fullName>
        <ecNumber evidence="8 10">4.1.3.38</ecNumber>
    </recommendedName>
</protein>
<comment type="pathway">
    <text evidence="7">Cofactor biosynthesis; tetrahydrofolate biosynthesis; 4-aminobenzoate from chorismate: step 2/2.</text>
</comment>
<reference evidence="11 12" key="1">
    <citation type="submission" date="2019-09" db="EMBL/GenBank/DDBJ databases">
        <title>Wenzhouxiangella sp. Genome sequencing and assembly.</title>
        <authorList>
            <person name="Zhang R."/>
        </authorList>
    </citation>
    <scope>NUCLEOTIDE SEQUENCE [LARGE SCALE GENOMIC DNA]</scope>
    <source>
        <strain evidence="11 12">W260</strain>
    </source>
</reference>
<dbReference type="PANTHER" id="PTHR42743:SF2">
    <property type="entry name" value="AMINODEOXYCHORISMATE LYASE"/>
    <property type="match status" value="1"/>
</dbReference>
<dbReference type="InterPro" id="IPR043131">
    <property type="entry name" value="BCAT-like_N"/>
</dbReference>
<organism evidence="11 12">
    <name type="scientific">Marinihelvus fidelis</name>
    <dbReference type="NCBI Taxonomy" id="2613842"/>
    <lineage>
        <taxon>Bacteria</taxon>
        <taxon>Pseudomonadati</taxon>
        <taxon>Pseudomonadota</taxon>
        <taxon>Gammaproteobacteria</taxon>
        <taxon>Chromatiales</taxon>
        <taxon>Wenzhouxiangellaceae</taxon>
        <taxon>Marinihelvus</taxon>
    </lineage>
</organism>
<accession>A0A5N0TAP6</accession>
<dbReference type="NCBIfam" id="TIGR03461">
    <property type="entry name" value="pabC_Proteo"/>
    <property type="match status" value="1"/>
</dbReference>
<dbReference type="GO" id="GO:0008696">
    <property type="term" value="F:4-amino-4-deoxychorismate lyase activity"/>
    <property type="evidence" value="ECO:0007669"/>
    <property type="project" value="UniProtKB-UniRule"/>
</dbReference>
<sequence>MSESGFECLVNGEVSDWVRASDRGFAYGDGLFETFAVEQGRPRFWQAHIDRLGRGCETLGLAMPPQELLLREVRTAATGQSRCVVKVVLTRGVGGRGYAPAEGLSTTRVVSSHPFPDGLEELARGGVRARTCDLRLALQPALGGIKHLNRLEQVLAAREMAAHPGLEGILVNQEGFLISGLQANLFLVVGRTLLTPRMDRCGIRGVLRGLLLRDFKSRAELRRIHPGMLEEVDEVFLCSALRGITPVTAIDEHEWRIGAVTREMQEWFEARKAAT</sequence>
<dbReference type="InterPro" id="IPR001544">
    <property type="entry name" value="Aminotrans_IV"/>
</dbReference>
<evidence type="ECO:0000256" key="10">
    <source>
        <dbReference type="NCBIfam" id="TIGR03461"/>
    </source>
</evidence>
<dbReference type="CDD" id="cd01559">
    <property type="entry name" value="ADCL_like"/>
    <property type="match status" value="1"/>
</dbReference>
<dbReference type="InterPro" id="IPR036038">
    <property type="entry name" value="Aminotransferase-like"/>
</dbReference>
<dbReference type="SUPFAM" id="SSF56752">
    <property type="entry name" value="D-aminoacid aminotransferase-like PLP-dependent enzymes"/>
    <property type="match status" value="1"/>
</dbReference>
<dbReference type="Gene3D" id="3.30.470.10">
    <property type="match status" value="1"/>
</dbReference>
<evidence type="ECO:0000256" key="6">
    <source>
        <dbReference type="ARBA" id="ARBA00023239"/>
    </source>
</evidence>
<keyword evidence="12" id="KW-1185">Reference proteome</keyword>
<dbReference type="GO" id="GO:0008153">
    <property type="term" value="P:4-aminobenzoate biosynthetic process"/>
    <property type="evidence" value="ECO:0007669"/>
    <property type="project" value="UniProtKB-UniRule"/>
</dbReference>